<keyword evidence="8" id="KW-1185">Reference proteome</keyword>
<name>A0AA37TST8_9RHOB</name>
<dbReference type="Pfam" id="PF03466">
    <property type="entry name" value="LysR_substrate"/>
    <property type="match status" value="1"/>
</dbReference>
<dbReference type="SUPFAM" id="SSF46785">
    <property type="entry name" value="Winged helix' DNA-binding domain"/>
    <property type="match status" value="1"/>
</dbReference>
<reference evidence="7 8" key="1">
    <citation type="journal article" date="2014" name="Int. J. Syst. Evol. Microbiol.">
        <title>Complete genome sequence of Corynebacterium casei LMG S-19264T (=DSM 44701T), isolated from a smear-ripened cheese.</title>
        <authorList>
            <consortium name="US DOE Joint Genome Institute (JGI-PGF)"/>
            <person name="Walter F."/>
            <person name="Albersmeier A."/>
            <person name="Kalinowski J."/>
            <person name="Ruckert C."/>
        </authorList>
    </citation>
    <scope>NUCLEOTIDE SEQUENCE [LARGE SCALE GENOMIC DNA]</scope>
    <source>
        <strain evidence="7 8">NBRC 111766</strain>
    </source>
</reference>
<dbReference type="PANTHER" id="PTHR30293">
    <property type="entry name" value="TRANSCRIPTIONAL REGULATORY PROTEIN NAC-RELATED"/>
    <property type="match status" value="1"/>
</dbReference>
<keyword evidence="2" id="KW-0805">Transcription regulation</keyword>
<evidence type="ECO:0000313" key="7">
    <source>
        <dbReference type="EMBL" id="GLS87134.1"/>
    </source>
</evidence>
<dbReference type="SUPFAM" id="SSF53850">
    <property type="entry name" value="Periplasmic binding protein-like II"/>
    <property type="match status" value="1"/>
</dbReference>
<feature type="domain" description="HTH lysR-type" evidence="6">
    <location>
        <begin position="1"/>
        <end position="58"/>
    </location>
</feature>
<dbReference type="AlphaFoldDB" id="A0AA37TST8"/>
<dbReference type="Gene3D" id="1.10.10.10">
    <property type="entry name" value="Winged helix-like DNA-binding domain superfamily/Winged helix DNA-binding domain"/>
    <property type="match status" value="1"/>
</dbReference>
<evidence type="ECO:0000256" key="5">
    <source>
        <dbReference type="ARBA" id="ARBA00023163"/>
    </source>
</evidence>
<dbReference type="PANTHER" id="PTHR30293:SF0">
    <property type="entry name" value="NITROGEN ASSIMILATION REGULATORY PROTEIN NAC"/>
    <property type="match status" value="1"/>
</dbReference>
<dbReference type="Proteomes" id="UP001157355">
    <property type="component" value="Unassembled WGS sequence"/>
</dbReference>
<dbReference type="Gene3D" id="3.40.190.290">
    <property type="match status" value="1"/>
</dbReference>
<dbReference type="PRINTS" id="PR00039">
    <property type="entry name" value="HTHLYSR"/>
</dbReference>
<dbReference type="RefSeq" id="WP_284325315.1">
    <property type="nucleotide sequence ID" value="NZ_BSPP01000007.1"/>
</dbReference>
<dbReference type="GO" id="GO:2000142">
    <property type="term" value="P:regulation of DNA-templated transcription initiation"/>
    <property type="evidence" value="ECO:0007669"/>
    <property type="project" value="TreeGrafter"/>
</dbReference>
<dbReference type="EMBL" id="BSPP01000007">
    <property type="protein sequence ID" value="GLS87134.1"/>
    <property type="molecule type" value="Genomic_DNA"/>
</dbReference>
<dbReference type="FunFam" id="1.10.10.10:FF:000001">
    <property type="entry name" value="LysR family transcriptional regulator"/>
    <property type="match status" value="1"/>
</dbReference>
<protein>
    <submittedName>
        <fullName evidence="7">LysR family transcriptional regulator</fullName>
    </submittedName>
</protein>
<evidence type="ECO:0000256" key="1">
    <source>
        <dbReference type="ARBA" id="ARBA00009437"/>
    </source>
</evidence>
<dbReference type="Pfam" id="PF00126">
    <property type="entry name" value="HTH_1"/>
    <property type="match status" value="1"/>
</dbReference>
<sequence>MRLDQLKYFIAASQSGSISAAARIVHLAQPAFSAHIRTLEQELGVQLFERSRKGVVLTEAGQRLYDGAVSLFRHVEQVREETVNAATSLTGEVRVVLAASAAAMLAGQLYWRTAQQHPQIRLTILDLLRMESDTLVTSRQVDFGLLPNVSTLVGATSEPVLAQDLHLVGRHRPDHIGDEIDFAALKNFPLVMGSRHNQLRIELENTALRTGNRINIAIEQDSLSVFRSIVMNGPAFTVVPYSAFAVEIEAGLLSATRIVNPVIERTLSFVWHEHSELSLSAKAVKDLFRAHIGELLTQHRMRGRLLEPALGA</sequence>
<evidence type="ECO:0000256" key="2">
    <source>
        <dbReference type="ARBA" id="ARBA00023015"/>
    </source>
</evidence>
<comment type="caution">
    <text evidence="7">The sequence shown here is derived from an EMBL/GenBank/DDBJ whole genome shotgun (WGS) entry which is preliminary data.</text>
</comment>
<keyword evidence="5" id="KW-0804">Transcription</keyword>
<dbReference type="InterPro" id="IPR036388">
    <property type="entry name" value="WH-like_DNA-bd_sf"/>
</dbReference>
<accession>A0AA37TST8</accession>
<gene>
    <name evidence="7" type="ORF">GCM10010873_21080</name>
</gene>
<dbReference type="GO" id="GO:0003700">
    <property type="term" value="F:DNA-binding transcription factor activity"/>
    <property type="evidence" value="ECO:0007669"/>
    <property type="project" value="InterPro"/>
</dbReference>
<evidence type="ECO:0000256" key="4">
    <source>
        <dbReference type="ARBA" id="ARBA00023159"/>
    </source>
</evidence>
<dbReference type="InterPro" id="IPR005119">
    <property type="entry name" value="LysR_subst-bd"/>
</dbReference>
<keyword evidence="4" id="KW-0010">Activator</keyword>
<proteinExistence type="inferred from homology"/>
<keyword evidence="3" id="KW-0238">DNA-binding</keyword>
<evidence type="ECO:0000256" key="3">
    <source>
        <dbReference type="ARBA" id="ARBA00023125"/>
    </source>
</evidence>
<dbReference type="InterPro" id="IPR000847">
    <property type="entry name" value="LysR_HTH_N"/>
</dbReference>
<dbReference type="PROSITE" id="PS50931">
    <property type="entry name" value="HTH_LYSR"/>
    <property type="match status" value="1"/>
</dbReference>
<organism evidence="7 8">
    <name type="scientific">Cypionkella aquatica</name>
    <dbReference type="NCBI Taxonomy" id="1756042"/>
    <lineage>
        <taxon>Bacteria</taxon>
        <taxon>Pseudomonadati</taxon>
        <taxon>Pseudomonadota</taxon>
        <taxon>Alphaproteobacteria</taxon>
        <taxon>Rhodobacterales</taxon>
        <taxon>Paracoccaceae</taxon>
        <taxon>Cypionkella</taxon>
    </lineage>
</organism>
<dbReference type="GO" id="GO:0003677">
    <property type="term" value="F:DNA binding"/>
    <property type="evidence" value="ECO:0007669"/>
    <property type="project" value="UniProtKB-KW"/>
</dbReference>
<dbReference type="InterPro" id="IPR036390">
    <property type="entry name" value="WH_DNA-bd_sf"/>
</dbReference>
<comment type="similarity">
    <text evidence="1">Belongs to the LysR transcriptional regulatory family.</text>
</comment>
<evidence type="ECO:0000313" key="8">
    <source>
        <dbReference type="Proteomes" id="UP001157355"/>
    </source>
</evidence>
<evidence type="ECO:0000259" key="6">
    <source>
        <dbReference type="PROSITE" id="PS50931"/>
    </source>
</evidence>